<name>A0ACC1HTI5_9FUNG</name>
<protein>
    <submittedName>
        <fullName evidence="1">Uncharacterized protein</fullName>
    </submittedName>
</protein>
<keyword evidence="2" id="KW-1185">Reference proteome</keyword>
<organism evidence="1 2">
    <name type="scientific">Spiromyces aspiralis</name>
    <dbReference type="NCBI Taxonomy" id="68401"/>
    <lineage>
        <taxon>Eukaryota</taxon>
        <taxon>Fungi</taxon>
        <taxon>Fungi incertae sedis</taxon>
        <taxon>Zoopagomycota</taxon>
        <taxon>Kickxellomycotina</taxon>
        <taxon>Kickxellomycetes</taxon>
        <taxon>Kickxellales</taxon>
        <taxon>Kickxellaceae</taxon>
        <taxon>Spiromyces</taxon>
    </lineage>
</organism>
<proteinExistence type="predicted"/>
<reference evidence="1" key="1">
    <citation type="submission" date="2022-06" db="EMBL/GenBank/DDBJ databases">
        <title>Phylogenomic reconstructions and comparative analyses of Kickxellomycotina fungi.</title>
        <authorList>
            <person name="Reynolds N.K."/>
            <person name="Stajich J.E."/>
            <person name="Barry K."/>
            <person name="Grigoriev I.V."/>
            <person name="Crous P."/>
            <person name="Smith M.E."/>
        </authorList>
    </citation>
    <scope>NUCLEOTIDE SEQUENCE</scope>
    <source>
        <strain evidence="1">RSA 2271</strain>
    </source>
</reference>
<dbReference type="EMBL" id="JAMZIH010000306">
    <property type="protein sequence ID" value="KAJ1679562.1"/>
    <property type="molecule type" value="Genomic_DNA"/>
</dbReference>
<evidence type="ECO:0000313" key="1">
    <source>
        <dbReference type="EMBL" id="KAJ1679562.1"/>
    </source>
</evidence>
<dbReference type="Proteomes" id="UP001145114">
    <property type="component" value="Unassembled WGS sequence"/>
</dbReference>
<gene>
    <name evidence="1" type="ORF">EV182_001797</name>
</gene>
<accession>A0ACC1HTI5</accession>
<evidence type="ECO:0000313" key="2">
    <source>
        <dbReference type="Proteomes" id="UP001145114"/>
    </source>
</evidence>
<comment type="caution">
    <text evidence="1">The sequence shown here is derived from an EMBL/GenBank/DDBJ whole genome shotgun (WGS) entry which is preliminary data.</text>
</comment>
<sequence length="753" mass="80954">MAVSASSKYFAVASRRGGEVLLVSREKGTQSTFKIPSSQAINAMDISPGYKASVLVGNDGGDLHLFDTVRSSTAPSKTWKLAHNAPIHGLAYSSIERRVAYSVGLDKCLKRVDDASRAGVSLVANVDVPLTSVCCDPVMGWVGVGGMDGLVRVYDVRQSKAPVWKAAVDGDKCVTSVSLSSGPASLVGGGKGNGVHIVRMARSRSDISEYPENSCTNEGPGRVHAVLKPTAREVASRPPINPAISVSKRVNKPRPVSAALPPTSELSAKLLLEAPLPRAASLVKDMYNDSVYLKDRSYMDMFSPVKTAAEASSLRPPSTTKILEDDASPPTSRPTPERGDPPSRRPYEERLGLDRPLSPSEAAAPCPPVACGVATGVVPQTLQSQSPSLLSPSSPPALPPSLRQPVLPAAAGDSMMEIFTPKDRDHRLLKPIRQTSRTSAGSPPHHSATKPIASYSGASVPPCIIPEATAPSGAESAVQASTANGQTTTKELPHTDIQPPSPQVDASHAVTFSGSRPGGPPPTATELKPTLQIFEDAHQPRPTVTGDRIAPSQPGISSSLIQQAVKDAITPFCNQMRNDLLNLHLDIIRQGQECKSYFWVLSQIQNENQELRKEVQRLALENERLRRFLPYTSICVKPGKVRCYFGKCCHFTREANSTDGRTDAMVDAASDKSKELYDEAQVRRYLKAAVELAIGDGEYKVASLNEIEKNITDYCTKKLKSHLGKPCKFIGMVTYQFENQSMIILVTAFIINI</sequence>